<dbReference type="OrthoDB" id="272083at2759"/>
<dbReference type="Proteomes" id="UP000515908">
    <property type="component" value="Chromosome 09"/>
</dbReference>
<organism evidence="3 4">
    <name type="scientific">Angomonas deanei</name>
    <dbReference type="NCBI Taxonomy" id="59799"/>
    <lineage>
        <taxon>Eukaryota</taxon>
        <taxon>Discoba</taxon>
        <taxon>Euglenozoa</taxon>
        <taxon>Kinetoplastea</taxon>
        <taxon>Metakinetoplastina</taxon>
        <taxon>Trypanosomatida</taxon>
        <taxon>Trypanosomatidae</taxon>
        <taxon>Strigomonadinae</taxon>
        <taxon>Angomonas</taxon>
    </lineage>
</organism>
<protein>
    <submittedName>
        <fullName evidence="3">Uncharacterized protein</fullName>
    </submittedName>
</protein>
<feature type="compositionally biased region" description="Basic and acidic residues" evidence="2">
    <location>
        <begin position="42"/>
        <end position="53"/>
    </location>
</feature>
<evidence type="ECO:0000313" key="4">
    <source>
        <dbReference type="Proteomes" id="UP000515908"/>
    </source>
</evidence>
<feature type="coiled-coil region" evidence="1">
    <location>
        <begin position="157"/>
        <end position="184"/>
    </location>
</feature>
<name>A0A7G2CCD3_9TRYP</name>
<evidence type="ECO:0000256" key="1">
    <source>
        <dbReference type="SAM" id="Coils"/>
    </source>
</evidence>
<keyword evidence="4" id="KW-1185">Reference proteome</keyword>
<sequence>MEKQADVFGRGTPAGDAIYRCYHKPTKASTLDPELAARLAKMREEREREEARRFKPKPIPKSQAPINRPRVGQGPRATDEQIAQWRLSQIPQRKKQAAIEEEQKRQAPIAAPTYKRAPITEREKDRLADVMTYGEELKQPTEFTGVNKARYHQIDQKAKLKEDFAKLEKEANSLRKELADLRSQAVRVPVNNTGDEADLDFEEVNRIQKQTNGLSLMEQRQRERELAKALSEITMEMAEVNDQLARLP</sequence>
<dbReference type="VEuPathDB" id="TriTrypDB:ADEAN_000495600"/>
<gene>
    <name evidence="3" type="ORF">ADEAN_000495600</name>
</gene>
<dbReference type="AlphaFoldDB" id="A0A7G2CCD3"/>
<keyword evidence="1" id="KW-0175">Coiled coil</keyword>
<feature type="region of interest" description="Disordered" evidence="2">
    <location>
        <begin position="42"/>
        <end position="117"/>
    </location>
</feature>
<accession>A0A7G2CCD3</accession>
<evidence type="ECO:0000256" key="2">
    <source>
        <dbReference type="SAM" id="MobiDB-lite"/>
    </source>
</evidence>
<dbReference type="EMBL" id="LR877153">
    <property type="protein sequence ID" value="CAD2217478.1"/>
    <property type="molecule type" value="Genomic_DNA"/>
</dbReference>
<proteinExistence type="predicted"/>
<evidence type="ECO:0000313" key="3">
    <source>
        <dbReference type="EMBL" id="CAD2217478.1"/>
    </source>
</evidence>
<reference evidence="3 4" key="1">
    <citation type="submission" date="2020-08" db="EMBL/GenBank/DDBJ databases">
        <authorList>
            <person name="Newling K."/>
            <person name="Davey J."/>
            <person name="Forrester S."/>
        </authorList>
    </citation>
    <scope>NUCLEOTIDE SEQUENCE [LARGE SCALE GENOMIC DNA]</scope>
    <source>
        <strain evidence="4">Crithidia deanei Carvalho (ATCC PRA-265)</strain>
    </source>
</reference>